<evidence type="ECO:0000259" key="6">
    <source>
        <dbReference type="PROSITE" id="PS51044"/>
    </source>
</evidence>
<feature type="compositionally biased region" description="Basic and acidic residues" evidence="5">
    <location>
        <begin position="236"/>
        <end position="247"/>
    </location>
</feature>
<dbReference type="GO" id="GO:0061665">
    <property type="term" value="F:SUMO ligase activity"/>
    <property type="evidence" value="ECO:0007669"/>
    <property type="project" value="TreeGrafter"/>
</dbReference>
<keyword evidence="2 4" id="KW-0863">Zinc-finger</keyword>
<dbReference type="PROSITE" id="PS51044">
    <property type="entry name" value="ZF_SP_RING"/>
    <property type="match status" value="1"/>
</dbReference>
<evidence type="ECO:0000313" key="8">
    <source>
        <dbReference type="Proteomes" id="UP000557566"/>
    </source>
</evidence>
<dbReference type="OrthoDB" id="27975at2759"/>
<feature type="region of interest" description="Disordered" evidence="5">
    <location>
        <begin position="539"/>
        <end position="565"/>
    </location>
</feature>
<feature type="region of interest" description="Disordered" evidence="5">
    <location>
        <begin position="1064"/>
        <end position="1106"/>
    </location>
</feature>
<dbReference type="PANTHER" id="PTHR10782:SF4">
    <property type="entry name" value="TONALLI, ISOFORM E"/>
    <property type="match status" value="1"/>
</dbReference>
<keyword evidence="1" id="KW-0479">Metal-binding</keyword>
<gene>
    <name evidence="7" type="ORF">G6O67_008625</name>
</gene>
<dbReference type="GO" id="GO:0016925">
    <property type="term" value="P:protein sumoylation"/>
    <property type="evidence" value="ECO:0007669"/>
    <property type="project" value="TreeGrafter"/>
</dbReference>
<dbReference type="Pfam" id="PF02891">
    <property type="entry name" value="zf-MIZ"/>
    <property type="match status" value="1"/>
</dbReference>
<dbReference type="AlphaFoldDB" id="A0A8H4LRW1"/>
<dbReference type="EMBL" id="JAAVMX010000012">
    <property type="protein sequence ID" value="KAF4504001.1"/>
    <property type="molecule type" value="Genomic_DNA"/>
</dbReference>
<evidence type="ECO:0000256" key="4">
    <source>
        <dbReference type="PROSITE-ProRule" id="PRU00452"/>
    </source>
</evidence>
<feature type="region of interest" description="Disordered" evidence="5">
    <location>
        <begin position="698"/>
        <end position="721"/>
    </location>
</feature>
<evidence type="ECO:0000256" key="5">
    <source>
        <dbReference type="SAM" id="MobiDB-lite"/>
    </source>
</evidence>
<dbReference type="GO" id="GO:0008270">
    <property type="term" value="F:zinc ion binding"/>
    <property type="evidence" value="ECO:0007669"/>
    <property type="project" value="UniProtKB-KW"/>
</dbReference>
<protein>
    <recommendedName>
        <fullName evidence="6">SP-RING-type domain-containing protein</fullName>
    </recommendedName>
</protein>
<accession>A0A8H4LRW1</accession>
<dbReference type="Proteomes" id="UP000557566">
    <property type="component" value="Unassembled WGS sequence"/>
</dbReference>
<organism evidence="7 8">
    <name type="scientific">Ophiocordyceps sinensis</name>
    <dbReference type="NCBI Taxonomy" id="72228"/>
    <lineage>
        <taxon>Eukaryota</taxon>
        <taxon>Fungi</taxon>
        <taxon>Dikarya</taxon>
        <taxon>Ascomycota</taxon>
        <taxon>Pezizomycotina</taxon>
        <taxon>Sordariomycetes</taxon>
        <taxon>Hypocreomycetidae</taxon>
        <taxon>Hypocreales</taxon>
        <taxon>Ophiocordycipitaceae</taxon>
        <taxon>Ophiocordyceps</taxon>
    </lineage>
</organism>
<dbReference type="GO" id="GO:0000785">
    <property type="term" value="C:chromatin"/>
    <property type="evidence" value="ECO:0007669"/>
    <property type="project" value="TreeGrafter"/>
</dbReference>
<keyword evidence="3" id="KW-0862">Zinc</keyword>
<evidence type="ECO:0000256" key="1">
    <source>
        <dbReference type="ARBA" id="ARBA00022723"/>
    </source>
</evidence>
<dbReference type="InterPro" id="IPR004181">
    <property type="entry name" value="Znf_MIZ"/>
</dbReference>
<dbReference type="CDD" id="cd16650">
    <property type="entry name" value="SP-RING_PIAS-like"/>
    <property type="match status" value="1"/>
</dbReference>
<reference evidence="7 8" key="1">
    <citation type="journal article" date="2020" name="Genome Biol. Evol.">
        <title>A new high-quality draft genome assembly of the Chinese cordyceps Ophiocordyceps sinensis.</title>
        <authorList>
            <person name="Shu R."/>
            <person name="Zhang J."/>
            <person name="Meng Q."/>
            <person name="Zhang H."/>
            <person name="Zhou G."/>
            <person name="Li M."/>
            <person name="Wu P."/>
            <person name="Zhao Y."/>
            <person name="Chen C."/>
            <person name="Qin Q."/>
        </authorList>
    </citation>
    <scope>NUCLEOTIDE SEQUENCE [LARGE SCALE GENOMIC DNA]</scope>
    <source>
        <strain evidence="7 8">IOZ07</strain>
    </source>
</reference>
<proteinExistence type="predicted"/>
<evidence type="ECO:0000256" key="3">
    <source>
        <dbReference type="ARBA" id="ARBA00022833"/>
    </source>
</evidence>
<dbReference type="PANTHER" id="PTHR10782">
    <property type="entry name" value="ZINC FINGER MIZ DOMAIN-CONTAINING PROTEIN"/>
    <property type="match status" value="1"/>
</dbReference>
<feature type="region of interest" description="Disordered" evidence="5">
    <location>
        <begin position="203"/>
        <end position="256"/>
    </location>
</feature>
<evidence type="ECO:0000256" key="2">
    <source>
        <dbReference type="ARBA" id="ARBA00022771"/>
    </source>
</evidence>
<feature type="region of interest" description="Disordered" evidence="5">
    <location>
        <begin position="46"/>
        <end position="180"/>
    </location>
</feature>
<feature type="compositionally biased region" description="Basic residues" evidence="5">
    <location>
        <begin position="1"/>
        <end position="10"/>
    </location>
</feature>
<evidence type="ECO:0000313" key="7">
    <source>
        <dbReference type="EMBL" id="KAF4504001.1"/>
    </source>
</evidence>
<name>A0A8H4LRW1_9HYPO</name>
<feature type="region of interest" description="Disordered" evidence="5">
    <location>
        <begin position="1"/>
        <end position="32"/>
    </location>
</feature>
<dbReference type="Gene3D" id="3.30.40.10">
    <property type="entry name" value="Zinc/RING finger domain, C3HC4 (zinc finger)"/>
    <property type="match status" value="1"/>
</dbReference>
<feature type="compositionally biased region" description="Polar residues" evidence="5">
    <location>
        <begin position="1081"/>
        <end position="1094"/>
    </location>
</feature>
<sequence>MPRPPNKGRSRSGPGADSHHPPLDPLDMSNETARAFLGVRRLSWMTTSGPADSSARAARQDPRPQNLSEPACLASSPRQCPLPAHSPMASPSCAKLDGASAASVFPSPAPSGESSRSVSAPGLAQSHLPQLPLSSDAAGSLPPAQFLSPPSHNVSPVEPAADAQDAGGSSRAVDVTDDGSLGPGQALAVLDASLDEMLAERQVAGQPTAATKHTMTQANSARGEAMPGGGEVQESSDGRAKRRRGDESQVASAPPPVPLAKSSFSYPWLLCIEHRLQVFGPAREISRYKLLYDACGKGDLFYIVLHQLFCLWSAKREYVYAWLEPEPQVVDSAFDLLLQAFMITSEMAAFDLEWFASFPLGYPDVVSHVSRHQVQLVLSQISLFVRHFATGWGRALAYIDERRYPLLVCEMEGVLMCTSPTLQWVLFTSSSRRLGIDDVYASVQELHSLFTMDRNNELLHRGGDLVESGRVRVTIARRYREMVAQAEASASAPASAPASGPIHFPGSSQAFVPSSVNAGSASYPTARPTAMYPYASPSSNASAPPFHPGFDNGSAQGHGHDPRHLPPRYADARLVFDTNPAMMPGPRSRPVAVHAFPPRQPSSPSAGQAFSAPLPTGQVLSQAAPHLVPPWPIAHHGPTAAGPAMQRPLSGDTLGFGATSDAARTSIPQLAVPQPRQQQMAPAAHQPAPVWRPDLPRARPPSVNSQRPCSSPAARPLGLGYDPRRLAYSQHRTLPLREHELPQTDLQRVQHGLHLEALRSPKRAPSKPCTKRFYQFISHFAVEPRAFPPRKGLRELKFSVSEEELSRMVQTTRTGEAAKALYSSGSLRYRLRLCKQHREAQQVQATHWTISPGFWPQTIFLECNGQPVRPRRRQHFQYDAPIELSDLVRPGENTIQVSLPEVPANMGSSSTYFMGVEVITTLDYEAVRDLIEAAKHISADETVREIQRRLKPGGTDDVMSEDDHICVSVADPFSSCLFETPVRGVDCKHIECFDLDIWLLTRSRKPSQDPGEPCLVDCWKCPICALDARPVSLRVDDFFAEVQRELAQSDGVSTKHISIKPDGSWKRVQEADEAEGPATEAQGQPRTAQAPSADSNHHAIVIIDDD</sequence>
<keyword evidence="8" id="KW-1185">Reference proteome</keyword>
<dbReference type="InterPro" id="IPR013083">
    <property type="entry name" value="Znf_RING/FYVE/PHD"/>
</dbReference>
<comment type="caution">
    <text evidence="7">The sequence shown here is derived from an EMBL/GenBank/DDBJ whole genome shotgun (WGS) entry which is preliminary data.</text>
</comment>
<feature type="domain" description="SP-RING-type" evidence="6">
    <location>
        <begin position="954"/>
        <end position="1048"/>
    </location>
</feature>
<feature type="compositionally biased region" description="Polar residues" evidence="5">
    <location>
        <begin position="208"/>
        <end position="220"/>
    </location>
</feature>